<dbReference type="Proteomes" id="UP001497623">
    <property type="component" value="Unassembled WGS sequence"/>
</dbReference>
<evidence type="ECO:0000313" key="3">
    <source>
        <dbReference type="EMBL" id="CAL4058542.1"/>
    </source>
</evidence>
<keyword evidence="1" id="KW-0732">Signal</keyword>
<keyword evidence="4" id="KW-1185">Reference proteome</keyword>
<sequence length="436" mass="47326">MAAMKHMKPCLDSSQRDAIKGMLLDIKGDASKWTTTDDVSCLLDTLPEGTLNQIPTEVMAQWSCDRNIQGYEDYVANREAQCKYDIGEKEFKNVNDNMKMVEMKALQAALKNLDTSSSQMRRRKRQATSESGAAMCDKAAIGGGNSLETNEIKNMASEDVMSCLADLGQAEITQEKAKALAEKVYMAKSQNLDLTSDEIQSLGYILRGFTADQIMNFSVPTTSSDIAALGIERDLTQEQLTALAKKVNEWKAVENLSSDELKNVNKIVCGFSAAEVEKLKTDSIMKALPTLRDLDDCSSNVTMKLANKAFMKYNETGKITDAMVAELGGLVGNLAPEYINKIPSDAMAGLTVKGMESFTPDAIKSMNIDQIKALPVAAAKALTSNQQSHFNEDMKEALKNGPLKDPNVETKDSGANSFIGSAVLCAFGVSAALQLL</sequence>
<evidence type="ECO:0008006" key="5">
    <source>
        <dbReference type="Google" id="ProtNLM"/>
    </source>
</evidence>
<proteinExistence type="predicted"/>
<dbReference type="InterPro" id="IPR026664">
    <property type="entry name" value="Stereocilin-rel"/>
</dbReference>
<dbReference type="AlphaFoldDB" id="A0AAV2PFG0"/>
<name>A0AAV2PFG0_MEGNR</name>
<evidence type="ECO:0000256" key="1">
    <source>
        <dbReference type="ARBA" id="ARBA00022729"/>
    </source>
</evidence>
<organism evidence="3 4">
    <name type="scientific">Meganyctiphanes norvegica</name>
    <name type="common">Northern krill</name>
    <name type="synonym">Thysanopoda norvegica</name>
    <dbReference type="NCBI Taxonomy" id="48144"/>
    <lineage>
        <taxon>Eukaryota</taxon>
        <taxon>Metazoa</taxon>
        <taxon>Ecdysozoa</taxon>
        <taxon>Arthropoda</taxon>
        <taxon>Crustacea</taxon>
        <taxon>Multicrustacea</taxon>
        <taxon>Malacostraca</taxon>
        <taxon>Eumalacostraca</taxon>
        <taxon>Eucarida</taxon>
        <taxon>Euphausiacea</taxon>
        <taxon>Euphausiidae</taxon>
        <taxon>Meganyctiphanes</taxon>
    </lineage>
</organism>
<keyword evidence="2" id="KW-0325">Glycoprotein</keyword>
<dbReference type="EMBL" id="CAXKWB010000001">
    <property type="protein sequence ID" value="CAL4058542.1"/>
    <property type="molecule type" value="Genomic_DNA"/>
</dbReference>
<gene>
    <name evidence="3" type="ORF">MNOR_LOCUS5</name>
</gene>
<dbReference type="GO" id="GO:0009986">
    <property type="term" value="C:cell surface"/>
    <property type="evidence" value="ECO:0007669"/>
    <property type="project" value="TreeGrafter"/>
</dbReference>
<evidence type="ECO:0000313" key="4">
    <source>
        <dbReference type="Proteomes" id="UP001497623"/>
    </source>
</evidence>
<protein>
    <recommendedName>
        <fullName evidence="5">Otoancorin</fullName>
    </recommendedName>
</protein>
<evidence type="ECO:0000256" key="2">
    <source>
        <dbReference type="ARBA" id="ARBA00023180"/>
    </source>
</evidence>
<dbReference type="GO" id="GO:0007160">
    <property type="term" value="P:cell-matrix adhesion"/>
    <property type="evidence" value="ECO:0007669"/>
    <property type="project" value="TreeGrafter"/>
</dbReference>
<reference evidence="3 4" key="1">
    <citation type="submission" date="2024-05" db="EMBL/GenBank/DDBJ databases">
        <authorList>
            <person name="Wallberg A."/>
        </authorList>
    </citation>
    <scope>NUCLEOTIDE SEQUENCE [LARGE SCALE GENOMIC DNA]</scope>
</reference>
<accession>A0AAV2PFG0</accession>
<dbReference type="PANTHER" id="PTHR23412:SF17">
    <property type="entry name" value="OTOANCORIN"/>
    <property type="match status" value="1"/>
</dbReference>
<comment type="caution">
    <text evidence="3">The sequence shown here is derived from an EMBL/GenBank/DDBJ whole genome shotgun (WGS) entry which is preliminary data.</text>
</comment>
<dbReference type="PANTHER" id="PTHR23412">
    <property type="entry name" value="STEREOCILIN RELATED"/>
    <property type="match status" value="1"/>
</dbReference>